<name>A0A916EDQ2_9GLOM</name>
<evidence type="ECO:0000259" key="1">
    <source>
        <dbReference type="Pfam" id="PF01498"/>
    </source>
</evidence>
<organism evidence="2 3">
    <name type="scientific">Rhizophagus irregularis</name>
    <dbReference type="NCBI Taxonomy" id="588596"/>
    <lineage>
        <taxon>Eukaryota</taxon>
        <taxon>Fungi</taxon>
        <taxon>Fungi incertae sedis</taxon>
        <taxon>Mucoromycota</taxon>
        <taxon>Glomeromycotina</taxon>
        <taxon>Glomeromycetes</taxon>
        <taxon>Glomerales</taxon>
        <taxon>Glomeraceae</taxon>
        <taxon>Rhizophagus</taxon>
    </lineage>
</organism>
<dbReference type="GO" id="GO:0006313">
    <property type="term" value="P:DNA transposition"/>
    <property type="evidence" value="ECO:0007669"/>
    <property type="project" value="InterPro"/>
</dbReference>
<dbReference type="GO" id="GO:0015074">
    <property type="term" value="P:DNA integration"/>
    <property type="evidence" value="ECO:0007669"/>
    <property type="project" value="InterPro"/>
</dbReference>
<gene>
    <name evidence="2" type="ORF">CHRIB12_LOCUS16804</name>
</gene>
<evidence type="ECO:0000313" key="3">
    <source>
        <dbReference type="Proteomes" id="UP000684084"/>
    </source>
</evidence>
<evidence type="ECO:0000313" key="2">
    <source>
        <dbReference type="EMBL" id="CAB5379818.1"/>
    </source>
</evidence>
<dbReference type="EMBL" id="CAGKOT010000041">
    <property type="protein sequence ID" value="CAB5379818.1"/>
    <property type="molecule type" value="Genomic_DNA"/>
</dbReference>
<dbReference type="AlphaFoldDB" id="A0A916EDQ2"/>
<dbReference type="InterPro" id="IPR002492">
    <property type="entry name" value="Transposase_Tc1-like"/>
</dbReference>
<dbReference type="Proteomes" id="UP000684084">
    <property type="component" value="Unassembled WGS sequence"/>
</dbReference>
<feature type="domain" description="Transposase Tc1-like" evidence="1">
    <location>
        <begin position="21"/>
        <end position="67"/>
    </location>
</feature>
<reference evidence="2" key="1">
    <citation type="submission" date="2020-05" db="EMBL/GenBank/DDBJ databases">
        <authorList>
            <person name="Rincon C."/>
            <person name="Sanders R I."/>
            <person name="Robbins C."/>
            <person name="Chaturvedi A."/>
        </authorList>
    </citation>
    <scope>NUCLEOTIDE SEQUENCE</scope>
    <source>
        <strain evidence="2">CHB12</strain>
    </source>
</reference>
<sequence>MMIECGFASREIAAKIGCEINEDIEVSAETIRKVLRKNGFAAREKRKKPLLSKKHREKRLDFAKRFKDWIVQDWSRQGELLKDAHIKPTVKFGGESIFIWGCFTSCGVGFLCKIEGGLLTQASNNIIRERDALWEYVSQVWNKTALETCTKLIETLPERIQDIINAKGGYTRW</sequence>
<dbReference type="GO" id="GO:0003677">
    <property type="term" value="F:DNA binding"/>
    <property type="evidence" value="ECO:0007669"/>
    <property type="project" value="InterPro"/>
</dbReference>
<protein>
    <recommendedName>
        <fullName evidence="1">Transposase Tc1-like domain-containing protein</fullName>
    </recommendedName>
</protein>
<proteinExistence type="predicted"/>
<accession>A0A916EDQ2</accession>
<comment type="caution">
    <text evidence="2">The sequence shown here is derived from an EMBL/GenBank/DDBJ whole genome shotgun (WGS) entry which is preliminary data.</text>
</comment>
<dbReference type="OrthoDB" id="2416077at2759"/>
<dbReference type="Pfam" id="PF01498">
    <property type="entry name" value="HTH_Tnp_Tc3_2"/>
    <property type="match status" value="1"/>
</dbReference>